<dbReference type="InterPro" id="IPR036390">
    <property type="entry name" value="WH_DNA-bd_sf"/>
</dbReference>
<proteinExistence type="predicted"/>
<accession>A0ABX1W6M6</accession>
<dbReference type="PROSITE" id="PS50995">
    <property type="entry name" value="HTH_MARR_2"/>
    <property type="match status" value="1"/>
</dbReference>
<dbReference type="EMBL" id="JABFCR010000020">
    <property type="protein sequence ID" value="NNU33787.1"/>
    <property type="molecule type" value="Genomic_DNA"/>
</dbReference>
<dbReference type="Gene3D" id="1.10.10.10">
    <property type="entry name" value="Winged helix-like DNA-binding domain superfamily/Winged helix DNA-binding domain"/>
    <property type="match status" value="1"/>
</dbReference>
<keyword evidence="2" id="KW-0238">DNA-binding</keyword>
<dbReference type="SMART" id="SM00347">
    <property type="entry name" value="HTH_MARR"/>
    <property type="match status" value="1"/>
</dbReference>
<dbReference type="Pfam" id="PF01047">
    <property type="entry name" value="MarR"/>
    <property type="match status" value="1"/>
</dbReference>
<reference evidence="5 6" key="1">
    <citation type="submission" date="2020-05" db="EMBL/GenBank/DDBJ databases">
        <authorList>
            <person name="Khan S.A."/>
            <person name="Jeon C.O."/>
            <person name="Chun B.H."/>
        </authorList>
    </citation>
    <scope>NUCLEOTIDE SEQUENCE [LARGE SCALE GENOMIC DNA]</scope>
    <source>
        <strain evidence="5 6">S1162</strain>
    </source>
</reference>
<dbReference type="InterPro" id="IPR036388">
    <property type="entry name" value="WH-like_DNA-bd_sf"/>
</dbReference>
<dbReference type="Proteomes" id="UP000566071">
    <property type="component" value="Unassembled WGS sequence"/>
</dbReference>
<organism evidence="5 6">
    <name type="scientific">Mucilaginibacter humi</name>
    <dbReference type="NCBI Taxonomy" id="2732510"/>
    <lineage>
        <taxon>Bacteria</taxon>
        <taxon>Pseudomonadati</taxon>
        <taxon>Bacteroidota</taxon>
        <taxon>Sphingobacteriia</taxon>
        <taxon>Sphingobacteriales</taxon>
        <taxon>Sphingobacteriaceae</taxon>
        <taxon>Mucilaginibacter</taxon>
    </lineage>
</organism>
<sequence length="132" mass="15080">MPGCIEHPYAAPDIDRYYYPLTVIYYHDGELTQKALAEKLGKDKSIIVKIIDTLTDKGFVYRQINPDDRRQHLLGVTAKAKKAVPHIIEAFEHMNRSAAKDISANDMQIFESVLNKMKINLVEFKNTKTTIS</sequence>
<comment type="caution">
    <text evidence="5">The sequence shown here is derived from an EMBL/GenBank/DDBJ whole genome shotgun (WGS) entry which is preliminary data.</text>
</comment>
<dbReference type="InterPro" id="IPR000835">
    <property type="entry name" value="HTH_MarR-typ"/>
</dbReference>
<keyword evidence="3" id="KW-0804">Transcription</keyword>
<evidence type="ECO:0000313" key="6">
    <source>
        <dbReference type="Proteomes" id="UP000566071"/>
    </source>
</evidence>
<dbReference type="PANTHER" id="PTHR42756">
    <property type="entry name" value="TRANSCRIPTIONAL REGULATOR, MARR"/>
    <property type="match status" value="1"/>
</dbReference>
<evidence type="ECO:0000259" key="4">
    <source>
        <dbReference type="PROSITE" id="PS50995"/>
    </source>
</evidence>
<protein>
    <submittedName>
        <fullName evidence="5">MarR family transcriptional regulator</fullName>
    </submittedName>
</protein>
<keyword evidence="6" id="KW-1185">Reference proteome</keyword>
<evidence type="ECO:0000256" key="3">
    <source>
        <dbReference type="ARBA" id="ARBA00023163"/>
    </source>
</evidence>
<dbReference type="PRINTS" id="PR00598">
    <property type="entry name" value="HTHMARR"/>
</dbReference>
<evidence type="ECO:0000256" key="1">
    <source>
        <dbReference type="ARBA" id="ARBA00023015"/>
    </source>
</evidence>
<feature type="domain" description="HTH marR-type" evidence="4">
    <location>
        <begin position="1"/>
        <end position="119"/>
    </location>
</feature>
<evidence type="ECO:0000313" key="5">
    <source>
        <dbReference type="EMBL" id="NNU33787.1"/>
    </source>
</evidence>
<keyword evidence="1" id="KW-0805">Transcription regulation</keyword>
<evidence type="ECO:0000256" key="2">
    <source>
        <dbReference type="ARBA" id="ARBA00023125"/>
    </source>
</evidence>
<dbReference type="SUPFAM" id="SSF46785">
    <property type="entry name" value="Winged helix' DNA-binding domain"/>
    <property type="match status" value="1"/>
</dbReference>
<name>A0ABX1W6M6_9SPHI</name>
<dbReference type="PANTHER" id="PTHR42756:SF1">
    <property type="entry name" value="TRANSCRIPTIONAL REPRESSOR OF EMRAB OPERON"/>
    <property type="match status" value="1"/>
</dbReference>
<gene>
    <name evidence="5" type="ORF">HK413_05875</name>
</gene>